<keyword evidence="2" id="KW-0028">Amino-acid biosynthesis</keyword>
<dbReference type="Proteomes" id="UP001597111">
    <property type="component" value="Unassembled WGS sequence"/>
</dbReference>
<gene>
    <name evidence="9" type="ORF">ACFR9S_11225</name>
</gene>
<dbReference type="GO" id="GO:0016491">
    <property type="term" value="F:oxidoreductase activity"/>
    <property type="evidence" value="ECO:0007669"/>
    <property type="project" value="UniProtKB-KW"/>
</dbReference>
<dbReference type="PANTHER" id="PTHR42979">
    <property type="entry name" value="3-ISOPROPYLMALATE DEHYDROGENASE"/>
    <property type="match status" value="1"/>
</dbReference>
<evidence type="ECO:0000256" key="4">
    <source>
        <dbReference type="ARBA" id="ARBA00022842"/>
    </source>
</evidence>
<dbReference type="InterPro" id="IPR004429">
    <property type="entry name" value="Isopropylmalate_DH"/>
</dbReference>
<dbReference type="InterPro" id="IPR024084">
    <property type="entry name" value="IsoPropMal-DH-like_dom"/>
</dbReference>
<dbReference type="RefSeq" id="WP_379818678.1">
    <property type="nucleotide sequence ID" value="NZ_JBHUDH010000129.1"/>
</dbReference>
<evidence type="ECO:0000256" key="5">
    <source>
        <dbReference type="ARBA" id="ARBA00023002"/>
    </source>
</evidence>
<evidence type="ECO:0000256" key="1">
    <source>
        <dbReference type="ARBA" id="ARBA00022430"/>
    </source>
</evidence>
<reference evidence="9 10" key="1">
    <citation type="journal article" date="2019" name="Int. J. Syst. Evol. Microbiol.">
        <title>The Global Catalogue of Microorganisms (GCM) 10K type strain sequencing project: providing services to taxonomists for standard genome sequencing and annotation.</title>
        <authorList>
            <consortium name="The Broad Institute Genomics Platform"/>
            <consortium name="The Broad Institute Genome Sequencing Center for Infectious Disease"/>
            <person name="Wu L."/>
            <person name="Ma J."/>
        </authorList>
    </citation>
    <scope>NUCLEOTIDE SEQUENCE [LARGE SCALE GENOMIC DNA]</scope>
    <source>
        <strain evidence="9 10">CGMCC 1.12285</strain>
    </source>
</reference>
<dbReference type="GO" id="GO:0009098">
    <property type="term" value="P:L-leucine biosynthetic process"/>
    <property type="evidence" value="ECO:0007669"/>
    <property type="project" value="UniProtKB-KW"/>
</dbReference>
<evidence type="ECO:0000256" key="6">
    <source>
        <dbReference type="ARBA" id="ARBA00023027"/>
    </source>
</evidence>
<evidence type="ECO:0000256" key="7">
    <source>
        <dbReference type="ARBA" id="ARBA00023304"/>
    </source>
</evidence>
<dbReference type="AlphaFoldDB" id="A0ABD6B7I6"/>
<name>A0ABD6B7I6_9EURY</name>
<feature type="non-terminal residue" evidence="9">
    <location>
        <position position="75"/>
    </location>
</feature>
<evidence type="ECO:0000313" key="10">
    <source>
        <dbReference type="Proteomes" id="UP001597111"/>
    </source>
</evidence>
<proteinExistence type="predicted"/>
<evidence type="ECO:0000259" key="8">
    <source>
        <dbReference type="Pfam" id="PF00180"/>
    </source>
</evidence>
<keyword evidence="4" id="KW-0460">Magnesium</keyword>
<sequence>MTDEIAVIPGDGIGQEVVPAAVRVLEAVDPEFTVRHAEAGDAVAEERGTPLPEPTVETVEAADATLFGAAGEAAA</sequence>
<evidence type="ECO:0000256" key="2">
    <source>
        <dbReference type="ARBA" id="ARBA00022605"/>
    </source>
</evidence>
<dbReference type="EMBL" id="JBHUDH010000129">
    <property type="protein sequence ID" value="MFD1526858.1"/>
    <property type="molecule type" value="Genomic_DNA"/>
</dbReference>
<feature type="domain" description="Isopropylmalate dehydrogenase-like" evidence="8">
    <location>
        <begin position="5"/>
        <end position="72"/>
    </location>
</feature>
<evidence type="ECO:0000256" key="3">
    <source>
        <dbReference type="ARBA" id="ARBA00022723"/>
    </source>
</evidence>
<dbReference type="GO" id="GO:0046872">
    <property type="term" value="F:metal ion binding"/>
    <property type="evidence" value="ECO:0007669"/>
    <property type="project" value="UniProtKB-KW"/>
</dbReference>
<dbReference type="Pfam" id="PF00180">
    <property type="entry name" value="Iso_dh"/>
    <property type="match status" value="1"/>
</dbReference>
<dbReference type="PANTHER" id="PTHR42979:SF1">
    <property type="entry name" value="3-ISOPROPYLMALATE DEHYDROGENASE"/>
    <property type="match status" value="1"/>
</dbReference>
<keyword evidence="3" id="KW-0479">Metal-binding</keyword>
<keyword evidence="6" id="KW-0520">NAD</keyword>
<keyword evidence="1" id="KW-0432">Leucine biosynthesis</keyword>
<keyword evidence="5" id="KW-0560">Oxidoreductase</keyword>
<comment type="caution">
    <text evidence="9">The sequence shown here is derived from an EMBL/GenBank/DDBJ whole genome shotgun (WGS) entry which is preliminary data.</text>
</comment>
<protein>
    <submittedName>
        <fullName evidence="9">Isocitrate/isopropylmalate family dehydrogenase</fullName>
    </submittedName>
</protein>
<dbReference type="Gene3D" id="3.40.718.10">
    <property type="entry name" value="Isopropylmalate Dehydrogenase"/>
    <property type="match status" value="1"/>
</dbReference>
<keyword evidence="7" id="KW-0100">Branched-chain amino acid biosynthesis</keyword>
<accession>A0ABD6B7I6</accession>
<keyword evidence="10" id="KW-1185">Reference proteome</keyword>
<dbReference type="SUPFAM" id="SSF53659">
    <property type="entry name" value="Isocitrate/Isopropylmalate dehydrogenase-like"/>
    <property type="match status" value="1"/>
</dbReference>
<organism evidence="9 10">
    <name type="scientific">Halolamina salina</name>
    <dbReference type="NCBI Taxonomy" id="1220023"/>
    <lineage>
        <taxon>Archaea</taxon>
        <taxon>Methanobacteriati</taxon>
        <taxon>Methanobacteriota</taxon>
        <taxon>Stenosarchaea group</taxon>
        <taxon>Halobacteria</taxon>
        <taxon>Halobacteriales</taxon>
        <taxon>Haloferacaceae</taxon>
    </lineage>
</organism>
<evidence type="ECO:0000313" key="9">
    <source>
        <dbReference type="EMBL" id="MFD1526858.1"/>
    </source>
</evidence>